<evidence type="ECO:0000313" key="4">
    <source>
        <dbReference type="Proteomes" id="UP000295657"/>
    </source>
</evidence>
<dbReference type="EMBL" id="SNYQ01000001">
    <property type="protein sequence ID" value="TDQ59430.1"/>
    <property type="molecule type" value="Genomic_DNA"/>
</dbReference>
<dbReference type="PANTHER" id="PTHR46211:SF10">
    <property type="entry name" value="EXPORTED PROTEIN"/>
    <property type="match status" value="1"/>
</dbReference>
<feature type="domain" description="GP-PDE" evidence="2">
    <location>
        <begin position="29"/>
        <end position="294"/>
    </location>
</feature>
<dbReference type="OrthoDB" id="9795622at2"/>
<organism evidence="3 4">
    <name type="scientific">Mesocricetibacter intestinalis</name>
    <dbReference type="NCBI Taxonomy" id="1521930"/>
    <lineage>
        <taxon>Bacteria</taxon>
        <taxon>Pseudomonadati</taxon>
        <taxon>Pseudomonadota</taxon>
        <taxon>Gammaproteobacteria</taxon>
        <taxon>Pasteurellales</taxon>
        <taxon>Pasteurellaceae</taxon>
        <taxon>Mesocricetibacter</taxon>
    </lineage>
</organism>
<evidence type="ECO:0000259" key="2">
    <source>
        <dbReference type="PROSITE" id="PS51704"/>
    </source>
</evidence>
<dbReference type="InterPro" id="IPR017946">
    <property type="entry name" value="PLC-like_Pdiesterase_TIM-brl"/>
</dbReference>
<dbReference type="GO" id="GO:0006629">
    <property type="term" value="P:lipid metabolic process"/>
    <property type="evidence" value="ECO:0007669"/>
    <property type="project" value="InterPro"/>
</dbReference>
<dbReference type="Pfam" id="PF03009">
    <property type="entry name" value="GDPD"/>
    <property type="match status" value="1"/>
</dbReference>
<protein>
    <submittedName>
        <fullName evidence="3">Glycerophosphoryl diester phosphodiesterase</fullName>
    </submittedName>
</protein>
<proteinExistence type="predicted"/>
<dbReference type="PROSITE" id="PS51704">
    <property type="entry name" value="GP_PDE"/>
    <property type="match status" value="1"/>
</dbReference>
<dbReference type="RefSeq" id="WP_133542350.1">
    <property type="nucleotide sequence ID" value="NZ_SNYQ01000001.1"/>
</dbReference>
<sequence>MSLYRYCLYSLIALFAFPLSVLAERAPGPKIIAHRAGTDDAPENTLFAIEESLRNKADAIWITIQLSKDNVPVLYRPRDLSANTNLKGAVSSFSAEELAQADAGYNFQPKKNFPYRHKNITVPTLEQVLTRYPHTFFYLDIKSPDADPAQMTKALMQVLKKHHALERIRVYSTESKFLQALPPEVPKFVSRDSTRQYLVETLLNGNSCPPSLAESGWHGFELYRKVKVVERFTLGEGVSEATLAWSPQDMQCFKQSAQHIILFGINGPEEMDMARRLGADGVMVNSPKLFKSPAQD</sequence>
<name>A0A4R6VKU8_9PAST</name>
<keyword evidence="4" id="KW-1185">Reference proteome</keyword>
<evidence type="ECO:0000256" key="1">
    <source>
        <dbReference type="SAM" id="SignalP"/>
    </source>
</evidence>
<dbReference type="Proteomes" id="UP000295657">
    <property type="component" value="Unassembled WGS sequence"/>
</dbReference>
<keyword evidence="1" id="KW-0732">Signal</keyword>
<evidence type="ECO:0000313" key="3">
    <source>
        <dbReference type="EMBL" id="TDQ59430.1"/>
    </source>
</evidence>
<dbReference type="SUPFAM" id="SSF51695">
    <property type="entry name" value="PLC-like phosphodiesterases"/>
    <property type="match status" value="1"/>
</dbReference>
<dbReference type="InterPro" id="IPR030395">
    <property type="entry name" value="GP_PDE_dom"/>
</dbReference>
<feature type="signal peptide" evidence="1">
    <location>
        <begin position="1"/>
        <end position="23"/>
    </location>
</feature>
<gene>
    <name evidence="3" type="ORF">EDC45_0077</name>
</gene>
<dbReference type="GO" id="GO:0008081">
    <property type="term" value="F:phosphoric diester hydrolase activity"/>
    <property type="evidence" value="ECO:0007669"/>
    <property type="project" value="InterPro"/>
</dbReference>
<accession>A0A4R6VKU8</accession>
<comment type="caution">
    <text evidence="3">The sequence shown here is derived from an EMBL/GenBank/DDBJ whole genome shotgun (WGS) entry which is preliminary data.</text>
</comment>
<feature type="chain" id="PRO_5020830983" evidence="1">
    <location>
        <begin position="24"/>
        <end position="296"/>
    </location>
</feature>
<dbReference type="PANTHER" id="PTHR46211">
    <property type="entry name" value="GLYCEROPHOSPHORYL DIESTER PHOSPHODIESTERASE"/>
    <property type="match status" value="1"/>
</dbReference>
<dbReference type="AlphaFoldDB" id="A0A4R6VKU8"/>
<dbReference type="Gene3D" id="3.20.20.190">
    <property type="entry name" value="Phosphatidylinositol (PI) phosphodiesterase"/>
    <property type="match status" value="1"/>
</dbReference>
<reference evidence="3 4" key="1">
    <citation type="submission" date="2019-03" db="EMBL/GenBank/DDBJ databases">
        <title>Genomic Encyclopedia of Type Strains, Phase IV (KMG-IV): sequencing the most valuable type-strain genomes for metagenomic binning, comparative biology and taxonomic classification.</title>
        <authorList>
            <person name="Goeker M."/>
        </authorList>
    </citation>
    <scope>NUCLEOTIDE SEQUENCE [LARGE SCALE GENOMIC DNA]</scope>
    <source>
        <strain evidence="3 4">DSM 28403</strain>
    </source>
</reference>